<evidence type="ECO:0000313" key="3">
    <source>
        <dbReference type="Proteomes" id="UP001211907"/>
    </source>
</evidence>
<dbReference type="InterPro" id="IPR036388">
    <property type="entry name" value="WH-like_DNA-bd_sf"/>
</dbReference>
<dbReference type="Proteomes" id="UP001211907">
    <property type="component" value="Unassembled WGS sequence"/>
</dbReference>
<feature type="compositionally biased region" description="Acidic residues" evidence="1">
    <location>
        <begin position="468"/>
        <end position="477"/>
    </location>
</feature>
<feature type="region of interest" description="Disordered" evidence="1">
    <location>
        <begin position="167"/>
        <end position="194"/>
    </location>
</feature>
<feature type="region of interest" description="Disordered" evidence="1">
    <location>
        <begin position="308"/>
        <end position="359"/>
    </location>
</feature>
<reference evidence="2" key="1">
    <citation type="submission" date="2020-05" db="EMBL/GenBank/DDBJ databases">
        <title>Phylogenomic resolution of chytrid fungi.</title>
        <authorList>
            <person name="Stajich J.E."/>
            <person name="Amses K."/>
            <person name="Simmons R."/>
            <person name="Seto K."/>
            <person name="Myers J."/>
            <person name="Bonds A."/>
            <person name="Quandt C.A."/>
            <person name="Barry K."/>
            <person name="Liu P."/>
            <person name="Grigoriev I."/>
            <person name="Longcore J.E."/>
            <person name="James T.Y."/>
        </authorList>
    </citation>
    <scope>NUCLEOTIDE SEQUENCE</scope>
    <source>
        <strain evidence="2">JEL0513</strain>
    </source>
</reference>
<feature type="region of interest" description="Disordered" evidence="1">
    <location>
        <begin position="453"/>
        <end position="477"/>
    </location>
</feature>
<gene>
    <name evidence="2" type="ORF">HK100_006000</name>
</gene>
<feature type="region of interest" description="Disordered" evidence="1">
    <location>
        <begin position="408"/>
        <end position="436"/>
    </location>
</feature>
<proteinExistence type="predicted"/>
<dbReference type="AlphaFoldDB" id="A0AAD5STJ1"/>
<dbReference type="InterPro" id="IPR009057">
    <property type="entry name" value="Homeodomain-like_sf"/>
</dbReference>
<feature type="non-terminal residue" evidence="2">
    <location>
        <position position="748"/>
    </location>
</feature>
<protein>
    <submittedName>
        <fullName evidence="2">Uncharacterized protein</fullName>
    </submittedName>
</protein>
<feature type="compositionally biased region" description="Low complexity" evidence="1">
    <location>
        <begin position="313"/>
        <end position="343"/>
    </location>
</feature>
<dbReference type="EMBL" id="JADGJH010002787">
    <property type="protein sequence ID" value="KAJ3094844.1"/>
    <property type="molecule type" value="Genomic_DNA"/>
</dbReference>
<feature type="compositionally biased region" description="Polar residues" evidence="1">
    <location>
        <begin position="408"/>
        <end position="418"/>
    </location>
</feature>
<accession>A0AAD5STJ1</accession>
<organism evidence="2 3">
    <name type="scientific">Physocladia obscura</name>
    <dbReference type="NCBI Taxonomy" id="109957"/>
    <lineage>
        <taxon>Eukaryota</taxon>
        <taxon>Fungi</taxon>
        <taxon>Fungi incertae sedis</taxon>
        <taxon>Chytridiomycota</taxon>
        <taxon>Chytridiomycota incertae sedis</taxon>
        <taxon>Chytridiomycetes</taxon>
        <taxon>Chytridiales</taxon>
        <taxon>Chytriomycetaceae</taxon>
        <taxon>Physocladia</taxon>
    </lineage>
</organism>
<dbReference type="FunFam" id="1.10.10.10:FF:000087">
    <property type="entry name" value="Transcriptional adapter 2"/>
    <property type="match status" value="1"/>
</dbReference>
<dbReference type="SUPFAM" id="SSF46689">
    <property type="entry name" value="Homeodomain-like"/>
    <property type="match status" value="1"/>
</dbReference>
<dbReference type="Gene3D" id="1.10.10.10">
    <property type="entry name" value="Winged helix-like DNA-binding domain superfamily/Winged helix DNA-binding domain"/>
    <property type="match status" value="1"/>
</dbReference>
<comment type="caution">
    <text evidence="2">The sequence shown here is derived from an EMBL/GenBank/DDBJ whole genome shotgun (WGS) entry which is preliminary data.</text>
</comment>
<keyword evidence="3" id="KW-1185">Reference proteome</keyword>
<name>A0AAD5STJ1_9FUNG</name>
<sequence>MAETTHVRASSKLLLQQQERMRRAAQTMVAAFGGATGATLELEPVAQTAQAMEPLIARSAFSIARAAKGLDELRKTTLEHTALLDAALPKAADFLLLVLKKAHLSLCSKHKEKKENPSAFNHINSNFSGTKNRHSSGAHNTNLKYKRLKPKRKRIFLTLSNTESKIRSNRQHLRIDRPNDRGPPSTATTQPSLPGLAVFPATQARLQNPLYYRPLASAYSQSSLQTVQEKYPLSYNYQPNFTNASGYAAPYIVIQSQQPQFTAASNTYNTPYSTDTTTITGSVPSTQYAPQRVLMPREYVPSQTLPRPAIASQQQQPSNNQNQHQYQYSHQQQHQLQAQQHQLSHQHQHQHQQQEKQQIAVSFSQYPQQEPHQKKLPRTDNQEPHRAITIPIAAPAPSQFSTIRHVTSNTTSISKTTPQLPPGPRAPVDSSSSTDPKTLFKHMVTAEAHRRRLSVQEYLNTPSNNDGTTDEDDEDNDDLKVNCNGSKMMALGKRSRGGDDFNSEKNHINRDLACGESAGVGTGANYLFLRREKYATTVQVAATRKSGTKIRRHSTYVSIPHRDFGKSKRFRAESAPQVIPDLPHPLLSPPLPPPPSFSYSFETMDLAAASASSLLMSLSSSSSVSPTLTLAELPLSALSLSGSSSSSSVAVVAGVRKEKIPVLPKEVDMDLFRDTSKAMAVTWVKGSPMVLKPNTEKLDALTKEEKQLCQTLRLFPVQYLAIKESVIAGTYTREPFKKKEVRQWFSID</sequence>
<evidence type="ECO:0000313" key="2">
    <source>
        <dbReference type="EMBL" id="KAJ3094844.1"/>
    </source>
</evidence>
<evidence type="ECO:0000256" key="1">
    <source>
        <dbReference type="SAM" id="MobiDB-lite"/>
    </source>
</evidence>